<name>A0A2A9NZP7_9AGAR</name>
<dbReference type="AlphaFoldDB" id="A0A2A9NZP7"/>
<dbReference type="OrthoDB" id="2678231at2759"/>
<keyword evidence="3" id="KW-1185">Reference proteome</keyword>
<protein>
    <submittedName>
        <fullName evidence="2">Uncharacterized protein</fullName>
    </submittedName>
</protein>
<organism evidence="2 3">
    <name type="scientific">Amanita thiersii Skay4041</name>
    <dbReference type="NCBI Taxonomy" id="703135"/>
    <lineage>
        <taxon>Eukaryota</taxon>
        <taxon>Fungi</taxon>
        <taxon>Dikarya</taxon>
        <taxon>Basidiomycota</taxon>
        <taxon>Agaricomycotina</taxon>
        <taxon>Agaricomycetes</taxon>
        <taxon>Agaricomycetidae</taxon>
        <taxon>Agaricales</taxon>
        <taxon>Pluteineae</taxon>
        <taxon>Amanitaceae</taxon>
        <taxon>Amanita</taxon>
    </lineage>
</organism>
<reference evidence="2 3" key="1">
    <citation type="submission" date="2014-02" db="EMBL/GenBank/DDBJ databases">
        <title>Transposable element dynamics among asymbiotic and ectomycorrhizal Amanita fungi.</title>
        <authorList>
            <consortium name="DOE Joint Genome Institute"/>
            <person name="Hess J."/>
            <person name="Skrede I."/>
            <person name="Wolfe B."/>
            <person name="LaButti K."/>
            <person name="Ohm R.A."/>
            <person name="Grigoriev I.V."/>
            <person name="Pringle A."/>
        </authorList>
    </citation>
    <scope>NUCLEOTIDE SEQUENCE [LARGE SCALE GENOMIC DNA]</scope>
    <source>
        <strain evidence="2 3">SKay4041</strain>
    </source>
</reference>
<feature type="compositionally biased region" description="Basic residues" evidence="1">
    <location>
        <begin position="13"/>
        <end position="26"/>
    </location>
</feature>
<accession>A0A2A9NZP7</accession>
<gene>
    <name evidence="2" type="ORF">AMATHDRAFT_451</name>
</gene>
<dbReference type="Proteomes" id="UP000242287">
    <property type="component" value="Unassembled WGS sequence"/>
</dbReference>
<sequence>MVRTNTRSLASHLRQRPTRVKSRVKFRQLFPPQGHSPTGYSPLKRPVSYPRSGLRNLTTSNDKFPRKSQKLRGSAFNHFYNNDHSYESDTNDEDVLELSSEQDSQDGIFHWEEEETLFSELMEGVDTKGDIDNNWVELLESLQDAFDAERVELKRDTAHAFVPTVNRIKKCYKAIDEQDRTYGEGILMLNAALKEHELMVVRADDEIKDIHATAQAKMEKLLKQIEEAYADREKLWIKLQDDLNKIVEPVVETLKTTPGKVEKTIAGLEKKSKASEKEEGNSSILTGQVLKELLSKF</sequence>
<evidence type="ECO:0000313" key="3">
    <source>
        <dbReference type="Proteomes" id="UP000242287"/>
    </source>
</evidence>
<evidence type="ECO:0000256" key="1">
    <source>
        <dbReference type="SAM" id="MobiDB-lite"/>
    </source>
</evidence>
<dbReference type="EMBL" id="KZ301970">
    <property type="protein sequence ID" value="PFH54161.1"/>
    <property type="molecule type" value="Genomic_DNA"/>
</dbReference>
<proteinExistence type="predicted"/>
<feature type="region of interest" description="Disordered" evidence="1">
    <location>
        <begin position="1"/>
        <end position="69"/>
    </location>
</feature>
<evidence type="ECO:0000313" key="2">
    <source>
        <dbReference type="EMBL" id="PFH54161.1"/>
    </source>
</evidence>